<gene>
    <name evidence="3" type="ORF">ANCCAN_22905</name>
</gene>
<feature type="non-terminal residue" evidence="3">
    <location>
        <position position="1"/>
    </location>
</feature>
<organism evidence="3 4">
    <name type="scientific">Ancylostoma caninum</name>
    <name type="common">Dog hookworm</name>
    <dbReference type="NCBI Taxonomy" id="29170"/>
    <lineage>
        <taxon>Eukaryota</taxon>
        <taxon>Metazoa</taxon>
        <taxon>Ecdysozoa</taxon>
        <taxon>Nematoda</taxon>
        <taxon>Chromadorea</taxon>
        <taxon>Rhabditida</taxon>
        <taxon>Rhabditina</taxon>
        <taxon>Rhabditomorpha</taxon>
        <taxon>Strongyloidea</taxon>
        <taxon>Ancylostomatidae</taxon>
        <taxon>Ancylostomatinae</taxon>
        <taxon>Ancylostoma</taxon>
    </lineage>
</organism>
<dbReference type="EMBL" id="JOJR01001333">
    <property type="protein sequence ID" value="RCN31313.1"/>
    <property type="molecule type" value="Genomic_DNA"/>
</dbReference>
<feature type="compositionally biased region" description="Basic and acidic residues" evidence="2">
    <location>
        <begin position="52"/>
        <end position="62"/>
    </location>
</feature>
<keyword evidence="4" id="KW-1185">Reference proteome</keyword>
<evidence type="ECO:0000313" key="4">
    <source>
        <dbReference type="Proteomes" id="UP000252519"/>
    </source>
</evidence>
<name>A0A368FGM3_ANCCA</name>
<dbReference type="STRING" id="29170.A0A368FGM3"/>
<dbReference type="Proteomes" id="UP000252519">
    <property type="component" value="Unassembled WGS sequence"/>
</dbReference>
<evidence type="ECO:0000256" key="1">
    <source>
        <dbReference type="SAM" id="Coils"/>
    </source>
</evidence>
<evidence type="ECO:0000256" key="2">
    <source>
        <dbReference type="SAM" id="MobiDB-lite"/>
    </source>
</evidence>
<accession>A0A368FGM3</accession>
<feature type="coiled-coil region" evidence="1">
    <location>
        <begin position="143"/>
        <end position="238"/>
    </location>
</feature>
<sequence length="257" mass="29246">QELCREQGEVASVTSQAARIVQRQWEERNRERREVGTETDSSLWAPARASHRNAEPRVRGDSPGRAVANRGTANTSPPPLDPSEVLERSGRREDDDDPPGTSKSFLGRSSELDLSFRKKNRKRVTFDLLSTAHAQQSPSSRSEEQFTQMVLELTGENERLRRELLDTTADLDRLQSKVDKADVDMTRVVREGKAQALKARAVAQGRIKELEDHMAQLNTQHAEQVERLQTEIESLRSTREWEVEQNAQLREQLNQAK</sequence>
<feature type="compositionally biased region" description="Basic and acidic residues" evidence="2">
    <location>
        <begin position="25"/>
        <end position="36"/>
    </location>
</feature>
<proteinExistence type="predicted"/>
<evidence type="ECO:0000313" key="3">
    <source>
        <dbReference type="EMBL" id="RCN31313.1"/>
    </source>
</evidence>
<feature type="region of interest" description="Disordered" evidence="2">
    <location>
        <begin position="25"/>
        <end position="111"/>
    </location>
</feature>
<dbReference type="OrthoDB" id="2441647at2759"/>
<dbReference type="AlphaFoldDB" id="A0A368FGM3"/>
<reference evidence="3 4" key="1">
    <citation type="submission" date="2014-10" db="EMBL/GenBank/DDBJ databases">
        <title>Draft genome of the hookworm Ancylostoma caninum.</title>
        <authorList>
            <person name="Mitreva M."/>
        </authorList>
    </citation>
    <scope>NUCLEOTIDE SEQUENCE [LARGE SCALE GENOMIC DNA]</scope>
    <source>
        <strain evidence="3 4">Baltimore</strain>
    </source>
</reference>
<comment type="caution">
    <text evidence="3">The sequence shown here is derived from an EMBL/GenBank/DDBJ whole genome shotgun (WGS) entry which is preliminary data.</text>
</comment>
<protein>
    <submittedName>
        <fullName evidence="3">Uncharacterized protein</fullName>
    </submittedName>
</protein>
<keyword evidence="1" id="KW-0175">Coiled coil</keyword>